<evidence type="ECO:0000313" key="4">
    <source>
        <dbReference type="EMBL" id="OLS02274.1"/>
    </source>
</evidence>
<evidence type="ECO:0000256" key="2">
    <source>
        <dbReference type="ARBA" id="ARBA00023136"/>
    </source>
</evidence>
<feature type="transmembrane region" description="Helical" evidence="3">
    <location>
        <begin position="358"/>
        <end position="380"/>
    </location>
</feature>
<dbReference type="Proteomes" id="UP000186112">
    <property type="component" value="Unassembled WGS sequence"/>
</dbReference>
<dbReference type="InterPro" id="IPR050768">
    <property type="entry name" value="UPF0353/GerABKA_families"/>
</dbReference>
<name>A0A1U7M4N0_TISCR</name>
<keyword evidence="2 3" id="KW-0472">Membrane</keyword>
<evidence type="ECO:0000256" key="3">
    <source>
        <dbReference type="SAM" id="Phobius"/>
    </source>
</evidence>
<protein>
    <submittedName>
        <fullName evidence="4">Spore germination protein B1</fullName>
    </submittedName>
</protein>
<reference evidence="4 5" key="1">
    <citation type="submission" date="2016-02" db="EMBL/GenBank/DDBJ databases">
        <title>Genome sequence of Tissierella creatinophila DSM 6911.</title>
        <authorList>
            <person name="Poehlein A."/>
            <person name="Daniel R."/>
        </authorList>
    </citation>
    <scope>NUCLEOTIDE SEQUENCE [LARGE SCALE GENOMIC DNA]</scope>
    <source>
        <strain evidence="4 5">DSM 6911</strain>
    </source>
</reference>
<gene>
    <name evidence="4" type="primary">gerBA_3</name>
    <name evidence="4" type="ORF">TICRE_16600</name>
</gene>
<dbReference type="GO" id="GO:0016020">
    <property type="term" value="C:membrane"/>
    <property type="evidence" value="ECO:0007669"/>
    <property type="project" value="InterPro"/>
</dbReference>
<dbReference type="PIRSF" id="PIRSF005690">
    <property type="entry name" value="GerBA"/>
    <property type="match status" value="1"/>
</dbReference>
<proteinExistence type="inferred from homology"/>
<dbReference type="OrthoDB" id="9772630at2"/>
<keyword evidence="3" id="KW-1133">Transmembrane helix</keyword>
<dbReference type="AlphaFoldDB" id="A0A1U7M4N0"/>
<dbReference type="PANTHER" id="PTHR22550">
    <property type="entry name" value="SPORE GERMINATION PROTEIN"/>
    <property type="match status" value="1"/>
</dbReference>
<dbReference type="Pfam" id="PF03323">
    <property type="entry name" value="GerA"/>
    <property type="match status" value="1"/>
</dbReference>
<comment type="caution">
    <text evidence="4">The sequence shown here is derived from an EMBL/GenBank/DDBJ whole genome shotgun (WGS) entry which is preliminary data.</text>
</comment>
<feature type="transmembrane region" description="Helical" evidence="3">
    <location>
        <begin position="417"/>
        <end position="439"/>
    </location>
</feature>
<keyword evidence="3" id="KW-0812">Transmembrane</keyword>
<comment type="similarity">
    <text evidence="1">Belongs to the GerABKA family.</text>
</comment>
<keyword evidence="5" id="KW-1185">Reference proteome</keyword>
<feature type="transmembrane region" description="Helical" evidence="3">
    <location>
        <begin position="294"/>
        <end position="313"/>
    </location>
</feature>
<dbReference type="PANTHER" id="PTHR22550:SF5">
    <property type="entry name" value="LEUCINE ZIPPER PROTEIN 4"/>
    <property type="match status" value="1"/>
</dbReference>
<feature type="transmembrane region" description="Helical" evidence="3">
    <location>
        <begin position="386"/>
        <end position="405"/>
    </location>
</feature>
<dbReference type="GO" id="GO:0009847">
    <property type="term" value="P:spore germination"/>
    <property type="evidence" value="ECO:0007669"/>
    <property type="project" value="InterPro"/>
</dbReference>
<evidence type="ECO:0000256" key="1">
    <source>
        <dbReference type="ARBA" id="ARBA00005278"/>
    </source>
</evidence>
<dbReference type="RefSeq" id="WP_084191901.1">
    <property type="nucleotide sequence ID" value="NZ_LTDM01000032.1"/>
</dbReference>
<dbReference type="EMBL" id="LTDM01000032">
    <property type="protein sequence ID" value="OLS02274.1"/>
    <property type="molecule type" value="Genomic_DNA"/>
</dbReference>
<dbReference type="InterPro" id="IPR004995">
    <property type="entry name" value="Spore_Ger"/>
</dbReference>
<evidence type="ECO:0000313" key="5">
    <source>
        <dbReference type="Proteomes" id="UP000186112"/>
    </source>
</evidence>
<sequence length="503" mass="55812">MIKTVSKDIDENLKYIKEVLKGSSDLVIREFEIGDVFRIKMATIYIDGLSSKEFVSQFAIGSLFKEEELKSFTLEGYKTSILDAIKKDGLSAADISEKEDFEEIITDILSGETILFINHSTKAIKIATKEFPARGIDEPKTESLVRGPREGFVESLRFNTALVRRRIRDKGLNIEMYQIGKRSKTDIALLFIEDIVDPKFLIEVRKRLDAIDIDAIIDSSTLEYLIEDNYLSPFPQIENTERPDSVSASLYEGRVSLIVDGSPFVLVLPATIGTLLNSSEDYYSRWIEASAKRILRLISVVLILFPSALYVAITVYHPSILPTKLSYYLAASRINVPFPALVEAIMMESTMELLRESGTRLSGPIGTTIGIVGGLIIGQAAVEAGIVSPLMIIIVAISSIATFAVPSYELSTALRLFKFILIVCSGVLGLFGLMLGVILTGTHILSLNSFGIPFSSPYSGLGIEEGDLKDTFVKAPLKRLWLRPGFTFPKNKKRMKEGKKHEK</sequence>
<organism evidence="4 5">
    <name type="scientific">Tissierella creatinophila DSM 6911</name>
    <dbReference type="NCBI Taxonomy" id="1123403"/>
    <lineage>
        <taxon>Bacteria</taxon>
        <taxon>Bacillati</taxon>
        <taxon>Bacillota</taxon>
        <taxon>Tissierellia</taxon>
        <taxon>Tissierellales</taxon>
        <taxon>Tissierellaceae</taxon>
        <taxon>Tissierella</taxon>
    </lineage>
</organism>
<accession>A0A1U7M4N0</accession>